<keyword evidence="3" id="KW-1185">Reference proteome</keyword>
<feature type="region of interest" description="Disordered" evidence="1">
    <location>
        <begin position="48"/>
        <end position="80"/>
    </location>
</feature>
<dbReference type="Proteomes" id="UP000636264">
    <property type="component" value="Unassembled WGS sequence"/>
</dbReference>
<evidence type="ECO:0000256" key="1">
    <source>
        <dbReference type="SAM" id="MobiDB-lite"/>
    </source>
</evidence>
<evidence type="ECO:0000313" key="2">
    <source>
        <dbReference type="EMBL" id="GGA66029.1"/>
    </source>
</evidence>
<reference evidence="2" key="2">
    <citation type="submission" date="2020-09" db="EMBL/GenBank/DDBJ databases">
        <authorList>
            <person name="Sun Q."/>
            <person name="Zhou Y."/>
        </authorList>
    </citation>
    <scope>NUCLEOTIDE SEQUENCE</scope>
    <source>
        <strain evidence="2">CGMCC 1.15320</strain>
    </source>
</reference>
<dbReference type="PANTHER" id="PTHR41532:SF1">
    <property type="entry name" value="FIXS PROTEIN"/>
    <property type="match status" value="1"/>
</dbReference>
<dbReference type="PANTHER" id="PTHR41532">
    <property type="entry name" value="FIXS PROTEIN"/>
    <property type="match status" value="1"/>
</dbReference>
<protein>
    <submittedName>
        <fullName evidence="2">Cytochrome oxidase maturation protein, cbb3-type</fullName>
    </submittedName>
</protein>
<name>A0A916RRX6_9HYPH</name>
<evidence type="ECO:0000313" key="3">
    <source>
        <dbReference type="Proteomes" id="UP000636264"/>
    </source>
</evidence>
<organism evidence="2 3">
    <name type="scientific">Nitratireductor aestuarii</name>
    <dbReference type="NCBI Taxonomy" id="1735103"/>
    <lineage>
        <taxon>Bacteria</taxon>
        <taxon>Pseudomonadati</taxon>
        <taxon>Pseudomonadota</taxon>
        <taxon>Alphaproteobacteria</taxon>
        <taxon>Hyphomicrobiales</taxon>
        <taxon>Phyllobacteriaceae</taxon>
        <taxon>Nitratireductor</taxon>
    </lineage>
</organism>
<proteinExistence type="predicted"/>
<dbReference type="EMBL" id="BMIF01000005">
    <property type="protein sequence ID" value="GGA66029.1"/>
    <property type="molecule type" value="Genomic_DNA"/>
</dbReference>
<reference evidence="2" key="1">
    <citation type="journal article" date="2014" name="Int. J. Syst. Evol. Microbiol.">
        <title>Complete genome sequence of Corynebacterium casei LMG S-19264T (=DSM 44701T), isolated from a smear-ripened cheese.</title>
        <authorList>
            <consortium name="US DOE Joint Genome Institute (JGI-PGF)"/>
            <person name="Walter F."/>
            <person name="Albersmeier A."/>
            <person name="Kalinowski J."/>
            <person name="Ruckert C."/>
        </authorList>
    </citation>
    <scope>NUCLEOTIDE SEQUENCE</scope>
    <source>
        <strain evidence="2">CGMCC 1.15320</strain>
    </source>
</reference>
<dbReference type="RefSeq" id="WP_188720909.1">
    <property type="nucleotide sequence ID" value="NZ_BMIF01000005.1"/>
</dbReference>
<dbReference type="NCBIfam" id="TIGR00847">
    <property type="entry name" value="ccoS"/>
    <property type="match status" value="1"/>
</dbReference>
<comment type="caution">
    <text evidence="2">The sequence shown here is derived from an EMBL/GenBank/DDBJ whole genome shotgun (WGS) entry which is preliminary data.</text>
</comment>
<sequence>MNALFWLVLLALGMGTVGLFAFLWSLKSGQLEDLDGAAVRLLLDEEDKPLPRHPDDVAETERKRSAQRSTGEEAGYGKNG</sequence>
<dbReference type="InterPro" id="IPR004714">
    <property type="entry name" value="Cyt_oxidase_maturation_cbb3"/>
</dbReference>
<accession>A0A916RRX6</accession>
<gene>
    <name evidence="2" type="primary">fixS2</name>
    <name evidence="2" type="ORF">GCM10011385_19940</name>
</gene>
<dbReference type="Pfam" id="PF03597">
    <property type="entry name" value="FixS"/>
    <property type="match status" value="1"/>
</dbReference>
<dbReference type="AlphaFoldDB" id="A0A916RRX6"/>
<feature type="compositionally biased region" description="Basic and acidic residues" evidence="1">
    <location>
        <begin position="48"/>
        <end position="64"/>
    </location>
</feature>